<keyword evidence="4" id="KW-0249">Electron transport</keyword>
<dbReference type="Proteomes" id="UP000199754">
    <property type="component" value="Plasmid pSMR1-5"/>
</dbReference>
<dbReference type="GO" id="GO:0042597">
    <property type="term" value="C:periplasmic space"/>
    <property type="evidence" value="ECO:0007669"/>
    <property type="project" value="UniProtKB-SubCell"/>
</dbReference>
<dbReference type="GO" id="GO:0009055">
    <property type="term" value="F:electron transfer activity"/>
    <property type="evidence" value="ECO:0007669"/>
    <property type="project" value="InterPro"/>
</dbReference>
<dbReference type="PANTHER" id="PTHR36507">
    <property type="entry name" value="BLL1555 PROTEIN"/>
    <property type="match status" value="1"/>
</dbReference>
<dbReference type="PANTHER" id="PTHR36507:SF1">
    <property type="entry name" value="BLL1555 PROTEIN"/>
    <property type="match status" value="1"/>
</dbReference>
<keyword evidence="2" id="KW-0813">Transport</keyword>
<keyword evidence="5" id="KW-0479">Metal-binding</keyword>
<comment type="cofactor">
    <cofactor evidence="5">
        <name>Cu cation</name>
        <dbReference type="ChEBI" id="CHEBI:23378"/>
    </cofactor>
    <text evidence="5">Binds 1 copper ion per subunit.</text>
</comment>
<keyword evidence="5" id="KW-0186">Copper</keyword>
<dbReference type="OrthoDB" id="9796416at2"/>
<dbReference type="EMBL" id="CP022420">
    <property type="protein sequence ID" value="ASM75469.1"/>
    <property type="molecule type" value="Genomic_DNA"/>
</dbReference>
<organism evidence="7 8">
    <name type="scientific">Pseudosulfitobacter pseudonitzschiae</name>
    <dbReference type="NCBI Taxonomy" id="1402135"/>
    <lineage>
        <taxon>Bacteria</taxon>
        <taxon>Pseudomonadati</taxon>
        <taxon>Pseudomonadota</taxon>
        <taxon>Alphaproteobacteria</taxon>
        <taxon>Rhodobacterales</taxon>
        <taxon>Roseobacteraceae</taxon>
        <taxon>Pseudosulfitobacter</taxon>
    </lineage>
</organism>
<keyword evidence="3" id="KW-0574">Periplasm</keyword>
<sequence>MRGLTRPTRRRFGQGLGTALALAGLPGILRAHDGTHEVTVRIERFAFDPPEIEIIVGDSVTWINGDVAPHTATALSGDWDTGNLERDGQGRITFDSPGEHRYICGFHPHMKGTVVVHAKTDG</sequence>
<dbReference type="InterPro" id="IPR008972">
    <property type="entry name" value="Cupredoxin"/>
</dbReference>
<evidence type="ECO:0000256" key="4">
    <source>
        <dbReference type="ARBA" id="ARBA00022982"/>
    </source>
</evidence>
<keyword evidence="8" id="KW-1185">Reference proteome</keyword>
<dbReference type="Pfam" id="PF13473">
    <property type="entry name" value="Cupredoxin_1"/>
    <property type="match status" value="1"/>
</dbReference>
<dbReference type="InterPro" id="IPR052721">
    <property type="entry name" value="ET_Amicyanin"/>
</dbReference>
<evidence type="ECO:0000256" key="3">
    <source>
        <dbReference type="ARBA" id="ARBA00022764"/>
    </source>
</evidence>
<dbReference type="GO" id="GO:0005507">
    <property type="term" value="F:copper ion binding"/>
    <property type="evidence" value="ECO:0007669"/>
    <property type="project" value="InterPro"/>
</dbReference>
<evidence type="ECO:0000256" key="2">
    <source>
        <dbReference type="ARBA" id="ARBA00022448"/>
    </source>
</evidence>
<protein>
    <submittedName>
        <fullName evidence="7">Amicyanin-alpha</fullName>
    </submittedName>
</protein>
<evidence type="ECO:0000313" key="8">
    <source>
        <dbReference type="Proteomes" id="UP000199754"/>
    </source>
</evidence>
<evidence type="ECO:0000256" key="1">
    <source>
        <dbReference type="ARBA" id="ARBA00004418"/>
    </source>
</evidence>
<feature type="binding site" evidence="5">
    <location>
        <position position="104"/>
    </location>
    <ligand>
        <name>Cu cation</name>
        <dbReference type="ChEBI" id="CHEBI:23378"/>
    </ligand>
</feature>
<reference evidence="7 8" key="1">
    <citation type="submission" date="2017-07" db="EMBL/GenBank/DDBJ databases">
        <title>Genome Sequence of Sulfitobacter pseudonitzschiae Strain SMR1 Isolated from a culture of the Diatom Skeletonema marinoi.</title>
        <authorList>
            <person name="Topel M."/>
            <person name="Pinder M.I.M."/>
            <person name="Johansson O.N."/>
            <person name="Kourtchenko O."/>
            <person name="Godhe A."/>
            <person name="Clarke A.K."/>
        </authorList>
    </citation>
    <scope>NUCLEOTIDE SEQUENCE [LARGE SCALE GENOMIC DNA]</scope>
    <source>
        <strain evidence="7 8">SMR1</strain>
        <plasmid evidence="7 8">pSMR1-5</plasmid>
    </source>
</reference>
<accession>A0A221K916</accession>
<dbReference type="InterPro" id="IPR002386">
    <property type="entry name" value="Amicyanin/Pseudoazurin"/>
</dbReference>
<dbReference type="RefSeq" id="WP_089423466.1">
    <property type="nucleotide sequence ID" value="NZ_CP022420.1"/>
</dbReference>
<name>A0A221K916_9RHOB</name>
<dbReference type="PRINTS" id="PR00155">
    <property type="entry name" value="AMICYANIN"/>
</dbReference>
<dbReference type="CDD" id="cd13921">
    <property type="entry name" value="Amicyanin"/>
    <property type="match status" value="1"/>
</dbReference>
<feature type="binding site" evidence="5">
    <location>
        <position position="70"/>
    </location>
    <ligand>
        <name>Cu cation</name>
        <dbReference type="ChEBI" id="CHEBI:23378"/>
    </ligand>
</feature>
<dbReference type="Gene3D" id="2.60.40.420">
    <property type="entry name" value="Cupredoxins - blue copper proteins"/>
    <property type="match status" value="1"/>
</dbReference>
<gene>
    <name evidence="7" type="primary">mauC</name>
    <name evidence="7" type="ORF">SULPSESMR1_03671</name>
</gene>
<feature type="domain" description="EfeO-type cupredoxin-like" evidence="6">
    <location>
        <begin position="31"/>
        <end position="116"/>
    </location>
</feature>
<evidence type="ECO:0000259" key="6">
    <source>
        <dbReference type="Pfam" id="PF13473"/>
    </source>
</evidence>
<dbReference type="InterPro" id="IPR028096">
    <property type="entry name" value="EfeO_Cupredoxin"/>
</dbReference>
<geneLocation type="plasmid" evidence="7 8">
    <name>pSMR1-5</name>
</geneLocation>
<evidence type="ECO:0000256" key="5">
    <source>
        <dbReference type="PIRSR" id="PIRSR602386-1"/>
    </source>
</evidence>
<evidence type="ECO:0000313" key="7">
    <source>
        <dbReference type="EMBL" id="ASM75469.1"/>
    </source>
</evidence>
<proteinExistence type="predicted"/>
<feature type="binding site" evidence="5">
    <location>
        <position position="107"/>
    </location>
    <ligand>
        <name>Cu cation</name>
        <dbReference type="ChEBI" id="CHEBI:23378"/>
    </ligand>
</feature>
<dbReference type="AlphaFoldDB" id="A0A221K916"/>
<dbReference type="KEGG" id="spse:SULPSESMR1_03671"/>
<dbReference type="SUPFAM" id="SSF49503">
    <property type="entry name" value="Cupredoxins"/>
    <property type="match status" value="1"/>
</dbReference>
<dbReference type="InterPro" id="IPR035668">
    <property type="entry name" value="Amicyanin"/>
</dbReference>
<keyword evidence="7" id="KW-0614">Plasmid</keyword>
<comment type="subcellular location">
    <subcellularLocation>
        <location evidence="1">Periplasm</location>
    </subcellularLocation>
</comment>